<dbReference type="PANTHER" id="PTHR38340:SF1">
    <property type="entry name" value="S-LAYER PROTEIN"/>
    <property type="match status" value="1"/>
</dbReference>
<comment type="caution">
    <text evidence="3">The sequence shown here is derived from an EMBL/GenBank/DDBJ whole genome shotgun (WGS) entry which is preliminary data.</text>
</comment>
<sequence>MMPQYQNGTPRADILVGTWWNDIIYGDGGHDVIYGDRGNDILSGDTGNDILWGGVGADQLFGDNGFDHGFDIAVYKTSAEAVTVNLSQITQSGAGGEAEGDQLFGIEGLVGSAHHDRLFGNAQNNTFRGGAGGDYIDGSDGIDKASYAYSSAAVHVDLTRGGIQFGGDAQGDILRNIENLQGSDFDDRLIGNDARNTIAGGKGADYIDGGGGYDFVDYRGSSAVNIDLNRATQIGAHAQGDQLVNIENIRGTSFNDVLVGTTGHNELLGDEGNDVIDGGGGNDILKGMNGDDVVTTRSQGFADGGNGVDTLIVHFDERDPYDGVEVYINSNNYLSSRYMSDYDPPAGYNLSAMNFERVELTGTQWSDFLMGTSGNDVLRGGAGDDYIRGEMGDYLDGGGGRDAVEIHYDPTNIMTVNVDFQAGFATGMAGLVGFEDLTVYTGWGNDTIIGGTEFNYVNTQAGGDFVQLFGHHNYADLNPGDFDDFDTYIGSDGVDQVWVGKRGDVDGGGGSEDVLGMRFYGPDAVTMDVLTGTSSSGLTFRNFEQFNLYREDSTAGDNIRLGLSHDFYSGAAGDDFVDGRAGNDILRGGAGQDSLSGGDGSDQLYGDLGHDDLTGGGGDDRFYFSQGHDYITDFNAAEGDLLIIPTDMQDEAHDSFAELMASAEETAAGLRLYSSDTGSTLLLGGITKATFSENSVEFLI</sequence>
<dbReference type="Gene3D" id="2.150.10.10">
    <property type="entry name" value="Serralysin-like metalloprotease, C-terminal"/>
    <property type="match status" value="6"/>
</dbReference>
<dbReference type="Proteomes" id="UP001271769">
    <property type="component" value="Unassembled WGS sequence"/>
</dbReference>
<dbReference type="InterPro" id="IPR018511">
    <property type="entry name" value="Hemolysin-typ_Ca-bd_CS"/>
</dbReference>
<dbReference type="PRINTS" id="PR00313">
    <property type="entry name" value="CABNDNGRPT"/>
</dbReference>
<dbReference type="InterPro" id="IPR011049">
    <property type="entry name" value="Serralysin-like_metalloprot_C"/>
</dbReference>
<keyword evidence="4" id="KW-1185">Reference proteome</keyword>
<evidence type="ECO:0000313" key="3">
    <source>
        <dbReference type="EMBL" id="MDY0874347.1"/>
    </source>
</evidence>
<keyword evidence="2" id="KW-0964">Secreted</keyword>
<dbReference type="RefSeq" id="WP_320502814.1">
    <property type="nucleotide sequence ID" value="NZ_JAXCLX010000004.1"/>
</dbReference>
<protein>
    <submittedName>
        <fullName evidence="3">Calcium-binding protein</fullName>
    </submittedName>
</protein>
<dbReference type="InterPro" id="IPR001343">
    <property type="entry name" value="Hemolysn_Ca-bd"/>
</dbReference>
<dbReference type="SUPFAM" id="SSF51120">
    <property type="entry name" value="beta-Roll"/>
    <property type="match status" value="5"/>
</dbReference>
<dbReference type="Pfam" id="PF00353">
    <property type="entry name" value="HemolysinCabind"/>
    <property type="match status" value="8"/>
</dbReference>
<dbReference type="EMBL" id="JAXCLX010000004">
    <property type="protein sequence ID" value="MDY0874347.1"/>
    <property type="molecule type" value="Genomic_DNA"/>
</dbReference>
<evidence type="ECO:0000256" key="1">
    <source>
        <dbReference type="ARBA" id="ARBA00004613"/>
    </source>
</evidence>
<gene>
    <name evidence="3" type="ORF">SMD31_20575</name>
</gene>
<name>A0ABU5E4J0_9PROT</name>
<dbReference type="InterPro" id="IPR050557">
    <property type="entry name" value="RTX_toxin/Mannuronan_C5-epim"/>
</dbReference>
<reference evidence="3 4" key="1">
    <citation type="journal article" date="2013" name="Antonie Van Leeuwenhoek">
        <title>Dongia rigui sp. nov., isolated from freshwater of a large wetland in Korea.</title>
        <authorList>
            <person name="Baik K.S."/>
            <person name="Hwang Y.M."/>
            <person name="Choi J.S."/>
            <person name="Kwon J."/>
            <person name="Seong C.N."/>
        </authorList>
    </citation>
    <scope>NUCLEOTIDE SEQUENCE [LARGE SCALE GENOMIC DNA]</scope>
    <source>
        <strain evidence="3 4">04SU4-P</strain>
    </source>
</reference>
<organism evidence="3 4">
    <name type="scientific">Dongia rigui</name>
    <dbReference type="NCBI Taxonomy" id="940149"/>
    <lineage>
        <taxon>Bacteria</taxon>
        <taxon>Pseudomonadati</taxon>
        <taxon>Pseudomonadota</taxon>
        <taxon>Alphaproteobacteria</taxon>
        <taxon>Rhodospirillales</taxon>
        <taxon>Dongiaceae</taxon>
        <taxon>Dongia</taxon>
    </lineage>
</organism>
<evidence type="ECO:0000256" key="2">
    <source>
        <dbReference type="ARBA" id="ARBA00022525"/>
    </source>
</evidence>
<comment type="subcellular location">
    <subcellularLocation>
        <location evidence="1">Secreted</location>
    </subcellularLocation>
</comment>
<dbReference type="PROSITE" id="PS00330">
    <property type="entry name" value="HEMOLYSIN_CALCIUM"/>
    <property type="match status" value="4"/>
</dbReference>
<proteinExistence type="predicted"/>
<dbReference type="PANTHER" id="PTHR38340">
    <property type="entry name" value="S-LAYER PROTEIN"/>
    <property type="match status" value="1"/>
</dbReference>
<accession>A0ABU5E4J0</accession>
<evidence type="ECO:0000313" key="4">
    <source>
        <dbReference type="Proteomes" id="UP001271769"/>
    </source>
</evidence>